<protein>
    <submittedName>
        <fullName evidence="2">LALA0S10e01200g1_1</fullName>
    </submittedName>
</protein>
<dbReference type="EMBL" id="LN736369">
    <property type="protein sequence ID" value="CEP64054.1"/>
    <property type="molecule type" value="Genomic_DNA"/>
</dbReference>
<gene>
    <name evidence="2" type="ORF">LALA0_S10e01200g</name>
</gene>
<dbReference type="GeneID" id="34687583"/>
<feature type="region of interest" description="Disordered" evidence="1">
    <location>
        <begin position="26"/>
        <end position="82"/>
    </location>
</feature>
<dbReference type="STRING" id="1245769.A0A0C7N1R2"/>
<dbReference type="AlphaFoldDB" id="A0A0C7N1R2"/>
<keyword evidence="3" id="KW-1185">Reference proteome</keyword>
<feature type="compositionally biased region" description="Basic and acidic residues" evidence="1">
    <location>
        <begin position="35"/>
        <end position="47"/>
    </location>
</feature>
<dbReference type="OrthoDB" id="3981267at2759"/>
<dbReference type="HOGENOM" id="CLU_1038544_0_0_1"/>
<dbReference type="Proteomes" id="UP000054304">
    <property type="component" value="Unassembled WGS sequence"/>
</dbReference>
<sequence length="268" mass="30330">MKPQRSYHKGARVLVANGSIMNIEQSSGTLAGKPILERSPKRGESFKIKKSKRFDASEPSYSRLESPDKTQGMLSSSHFDSNVAQRNSSYTNNRSYGQPAPGASAQYTLMNYANNFNQLNSGNTFGAPTPVSQATKPLDTCNTEMNHIFDDFEQFSFQTFPSYFNPRSATNMPHQEKVSKWIENVPTFVASSGHWQSDCYGVEFDLDWEEQEFDFATSDQHDDPIMTKISFNTADEILHLQSKRLDTLVRKLYDLTPEIPLNLAGKRR</sequence>
<feature type="compositionally biased region" description="Polar residues" evidence="1">
    <location>
        <begin position="72"/>
        <end position="82"/>
    </location>
</feature>
<organism evidence="2 3">
    <name type="scientific">Lachancea lanzarotensis</name>
    <dbReference type="NCBI Taxonomy" id="1245769"/>
    <lineage>
        <taxon>Eukaryota</taxon>
        <taxon>Fungi</taxon>
        <taxon>Dikarya</taxon>
        <taxon>Ascomycota</taxon>
        <taxon>Saccharomycotina</taxon>
        <taxon>Saccharomycetes</taxon>
        <taxon>Saccharomycetales</taxon>
        <taxon>Saccharomycetaceae</taxon>
        <taxon>Lachancea</taxon>
    </lineage>
</organism>
<proteinExistence type="predicted"/>
<evidence type="ECO:0000313" key="2">
    <source>
        <dbReference type="EMBL" id="CEP64054.1"/>
    </source>
</evidence>
<evidence type="ECO:0000313" key="3">
    <source>
        <dbReference type="Proteomes" id="UP000054304"/>
    </source>
</evidence>
<evidence type="ECO:0000256" key="1">
    <source>
        <dbReference type="SAM" id="MobiDB-lite"/>
    </source>
</evidence>
<accession>A0A0C7N1R2</accession>
<reference evidence="2 3" key="1">
    <citation type="submission" date="2014-12" db="EMBL/GenBank/DDBJ databases">
        <authorList>
            <person name="Neuveglise Cecile"/>
        </authorList>
    </citation>
    <scope>NUCLEOTIDE SEQUENCE [LARGE SCALE GENOMIC DNA]</scope>
    <source>
        <strain evidence="2 3">CBS 12615</strain>
    </source>
</reference>
<name>A0A0C7N1R2_9SACH</name>
<dbReference type="RefSeq" id="XP_022630264.1">
    <property type="nucleotide sequence ID" value="XM_022775392.1"/>
</dbReference>